<evidence type="ECO:0000313" key="5">
    <source>
        <dbReference type="Proteomes" id="UP001378188"/>
    </source>
</evidence>
<dbReference type="Pfam" id="PF16715">
    <property type="entry name" value="CDPS"/>
    <property type="match status" value="1"/>
</dbReference>
<evidence type="ECO:0000256" key="2">
    <source>
        <dbReference type="ARBA" id="ARBA00022679"/>
    </source>
</evidence>
<protein>
    <recommendedName>
        <fullName evidence="3">Cyclodipeptide synthase</fullName>
    </recommendedName>
</protein>
<evidence type="ECO:0000313" key="4">
    <source>
        <dbReference type="EMBL" id="MEJ8574143.1"/>
    </source>
</evidence>
<evidence type="ECO:0000256" key="3">
    <source>
        <dbReference type="ARBA" id="ARBA00030771"/>
    </source>
</evidence>
<dbReference type="InterPro" id="IPR030903">
    <property type="entry name" value="CDPS"/>
</dbReference>
<gene>
    <name evidence="4" type="ORF">V3328_21845</name>
</gene>
<dbReference type="Proteomes" id="UP001378188">
    <property type="component" value="Unassembled WGS sequence"/>
</dbReference>
<comment type="caution">
    <text evidence="4">The sequence shown here is derived from an EMBL/GenBank/DDBJ whole genome shotgun (WGS) entry which is preliminary data.</text>
</comment>
<proteinExistence type="inferred from homology"/>
<evidence type="ECO:0000256" key="1">
    <source>
        <dbReference type="ARBA" id="ARBA00006034"/>
    </source>
</evidence>
<comment type="similarity">
    <text evidence="1">Belongs to the CDPS family.</text>
</comment>
<name>A0AAW9S1U7_9HYPH</name>
<dbReference type="GO" id="GO:0016755">
    <property type="term" value="F:aminoacyltransferase activity"/>
    <property type="evidence" value="ECO:0007669"/>
    <property type="project" value="InterPro"/>
</dbReference>
<sequence>MKDQSKNVFVGISLSNKNLTVRSFTEINEIAIDELEARRVRYLIADEIDLVNMRLFEGGEENALRRKLERRARDIEFMISQASKKSLKSIVECVRWRDVLNKEYWDIYFVVNNSFAYDPQFRADVREIAAMYAARREKRISESELTYLCGYILQELPTLLIGLNVNNKRYRAMIYPSYEAESLTVIVEAMYSGKYDMRINADRRINIKRYEIGI</sequence>
<accession>A0AAW9S1U7</accession>
<keyword evidence="5" id="KW-1185">Reference proteome</keyword>
<dbReference type="EMBL" id="JAZHOF010000010">
    <property type="protein sequence ID" value="MEJ8574143.1"/>
    <property type="molecule type" value="Genomic_DNA"/>
</dbReference>
<reference evidence="4 5" key="1">
    <citation type="submission" date="2024-02" db="EMBL/GenBank/DDBJ databases">
        <title>Genome analysis and characterization of Microbaculum marinisediminis sp. nov., isolated from marine sediment.</title>
        <authorList>
            <person name="Du Z.-J."/>
            <person name="Ye Y.-Q."/>
            <person name="Zhang Z.-R."/>
            <person name="Yuan S.-M."/>
            <person name="Zhang X.-Y."/>
        </authorList>
    </citation>
    <scope>NUCLEOTIDE SEQUENCE [LARGE SCALE GENOMIC DNA]</scope>
    <source>
        <strain evidence="4 5">SDUM1044001</strain>
    </source>
</reference>
<dbReference type="InterPro" id="IPR038622">
    <property type="entry name" value="CDPS_sf"/>
</dbReference>
<dbReference type="NCBIfam" id="TIGR04539">
    <property type="entry name" value="tRNA_cyclodipep"/>
    <property type="match status" value="1"/>
</dbReference>
<dbReference type="Gene3D" id="3.40.50.11710">
    <property type="entry name" value="Cyclodipeptide synthase"/>
    <property type="match status" value="1"/>
</dbReference>
<dbReference type="AlphaFoldDB" id="A0AAW9S1U7"/>
<organism evidence="4 5">
    <name type="scientific">Microbaculum marinum</name>
    <dbReference type="NCBI Taxonomy" id="1764581"/>
    <lineage>
        <taxon>Bacteria</taxon>
        <taxon>Pseudomonadati</taxon>
        <taxon>Pseudomonadota</taxon>
        <taxon>Alphaproteobacteria</taxon>
        <taxon>Hyphomicrobiales</taxon>
        <taxon>Tepidamorphaceae</taxon>
        <taxon>Microbaculum</taxon>
    </lineage>
</organism>
<keyword evidence="2" id="KW-0808">Transferase</keyword>
<dbReference type="RefSeq" id="WP_340331844.1">
    <property type="nucleotide sequence ID" value="NZ_JAZHOF010000010.1"/>
</dbReference>